<evidence type="ECO:0000256" key="1">
    <source>
        <dbReference type="SAM" id="MobiDB-lite"/>
    </source>
</evidence>
<dbReference type="Gene3D" id="1.10.150.650">
    <property type="match status" value="1"/>
</dbReference>
<dbReference type="GO" id="GO:0035312">
    <property type="term" value="F:5'-3' DNA exonuclease activity"/>
    <property type="evidence" value="ECO:0007669"/>
    <property type="project" value="TreeGrafter"/>
</dbReference>
<gene>
    <name evidence="3" type="ORF">A2151_02725</name>
</gene>
<dbReference type="SUPFAM" id="SSF89550">
    <property type="entry name" value="PHP domain-like"/>
    <property type="match status" value="1"/>
</dbReference>
<dbReference type="EMBL" id="MFSU01000088">
    <property type="protein sequence ID" value="OGI46227.1"/>
    <property type="molecule type" value="Genomic_DNA"/>
</dbReference>
<feature type="compositionally biased region" description="Low complexity" evidence="1">
    <location>
        <begin position="285"/>
        <end position="295"/>
    </location>
</feature>
<dbReference type="InterPro" id="IPR052018">
    <property type="entry name" value="PHP_domain"/>
</dbReference>
<dbReference type="STRING" id="1817760.A2151_02725"/>
<feature type="region of interest" description="Disordered" evidence="1">
    <location>
        <begin position="285"/>
        <end position="306"/>
    </location>
</feature>
<dbReference type="PANTHER" id="PTHR42924">
    <property type="entry name" value="EXONUCLEASE"/>
    <property type="match status" value="1"/>
</dbReference>
<dbReference type="CDD" id="cd07438">
    <property type="entry name" value="PHP_HisPPase_AMP"/>
    <property type="match status" value="1"/>
</dbReference>
<feature type="domain" description="Polymerase/histidinol phosphatase N-terminal" evidence="2">
    <location>
        <begin position="5"/>
        <end position="70"/>
    </location>
</feature>
<protein>
    <submittedName>
        <fullName evidence="3">Phosphatase</fullName>
    </submittedName>
</protein>
<reference evidence="3 4" key="1">
    <citation type="journal article" date="2016" name="Nat. Commun.">
        <title>Thousands of microbial genomes shed light on interconnected biogeochemical processes in an aquifer system.</title>
        <authorList>
            <person name="Anantharaman K."/>
            <person name="Brown C.T."/>
            <person name="Hug L.A."/>
            <person name="Sharon I."/>
            <person name="Castelle C.J."/>
            <person name="Probst A.J."/>
            <person name="Thomas B.C."/>
            <person name="Singh A."/>
            <person name="Wilkins M.J."/>
            <person name="Karaoz U."/>
            <person name="Brodie E.L."/>
            <person name="Williams K.H."/>
            <person name="Hubbard S.S."/>
            <person name="Banfield J.F."/>
        </authorList>
    </citation>
    <scope>NUCLEOTIDE SEQUENCE [LARGE SCALE GENOMIC DNA]</scope>
</reference>
<proteinExistence type="predicted"/>
<dbReference type="GO" id="GO:0004534">
    <property type="term" value="F:5'-3' RNA exonuclease activity"/>
    <property type="evidence" value="ECO:0007669"/>
    <property type="project" value="TreeGrafter"/>
</dbReference>
<evidence type="ECO:0000259" key="2">
    <source>
        <dbReference type="SMART" id="SM00481"/>
    </source>
</evidence>
<accession>A0A1F6TM43</accession>
<comment type="caution">
    <text evidence="3">The sequence shown here is derived from an EMBL/GenBank/DDBJ whole genome shotgun (WGS) entry which is preliminary data.</text>
</comment>
<dbReference type="InterPro" id="IPR016195">
    <property type="entry name" value="Pol/histidinol_Pase-like"/>
</dbReference>
<evidence type="ECO:0000313" key="4">
    <source>
        <dbReference type="Proteomes" id="UP000178885"/>
    </source>
</evidence>
<dbReference type="Proteomes" id="UP000178885">
    <property type="component" value="Unassembled WGS sequence"/>
</dbReference>
<dbReference type="SMART" id="SM00481">
    <property type="entry name" value="POLIIIAc"/>
    <property type="match status" value="1"/>
</dbReference>
<name>A0A1F6TM43_9PROT</name>
<dbReference type="PANTHER" id="PTHR42924:SF3">
    <property type="entry name" value="POLYMERASE_HISTIDINOL PHOSPHATASE N-TERMINAL DOMAIN-CONTAINING PROTEIN"/>
    <property type="match status" value="1"/>
</dbReference>
<sequence length="306" mass="32677">MSSRYDLHAHTVCSDGILTPAELVARARAQGVEVLALTDHDTTEGVSEAAAAAAASGIALIPGAEISVTWEGQTVHVVGLGLDPANPVLAQGLARQRAFRDWRAQEIARRLEKRRIHGALEGAARLARGSILSRTHFARFLLEQGYVRSAQRAFKQFLARGGAAYVPGKWAALPEVVGWIRGAGGQAVIAHPARYPLSAGRLRRLITEFKDCGGAGIEVVCGRHDPQANLRFAAVALEHGLLASLGSDYHGLEGPWVDLGRLAPLPESCTPVWHDWKVLRTEDSGLSSPPSVLGPQRSVLSPQSSI</sequence>
<dbReference type="InterPro" id="IPR004013">
    <property type="entry name" value="PHP_dom"/>
</dbReference>
<evidence type="ECO:0000313" key="3">
    <source>
        <dbReference type="EMBL" id="OGI46227.1"/>
    </source>
</evidence>
<dbReference type="Gene3D" id="3.20.20.140">
    <property type="entry name" value="Metal-dependent hydrolases"/>
    <property type="match status" value="1"/>
</dbReference>
<dbReference type="InterPro" id="IPR003141">
    <property type="entry name" value="Pol/His_phosphatase_N"/>
</dbReference>
<organism evidence="3 4">
    <name type="scientific">Candidatus Muproteobacteria bacterium RBG_16_65_34</name>
    <dbReference type="NCBI Taxonomy" id="1817760"/>
    <lineage>
        <taxon>Bacteria</taxon>
        <taxon>Pseudomonadati</taxon>
        <taxon>Pseudomonadota</taxon>
        <taxon>Candidatus Muproteobacteria</taxon>
    </lineage>
</organism>
<dbReference type="AlphaFoldDB" id="A0A1F6TM43"/>
<dbReference type="Pfam" id="PF02811">
    <property type="entry name" value="PHP"/>
    <property type="match status" value="1"/>
</dbReference>